<feature type="region of interest" description="Disordered" evidence="1">
    <location>
        <begin position="371"/>
        <end position="390"/>
    </location>
</feature>
<evidence type="ECO:0000313" key="3">
    <source>
        <dbReference type="EMBL" id="UGS27112.1"/>
    </source>
</evidence>
<evidence type="ECO:0000256" key="1">
    <source>
        <dbReference type="SAM" id="MobiDB-lite"/>
    </source>
</evidence>
<keyword evidence="2" id="KW-0472">Membrane</keyword>
<protein>
    <submittedName>
        <fullName evidence="3">Uncharacterized protein</fullName>
    </submittedName>
</protein>
<proteinExistence type="predicted"/>
<reference evidence="3 4" key="1">
    <citation type="submission" date="2023-01" db="EMBL/GenBank/DDBJ databases">
        <title>Characterization of estradiol degrading bacteria Microbacterium sp. MZT7 and reveal degrading genes through genome analysis.</title>
        <authorList>
            <person name="Hao P."/>
            <person name="Gao Y."/>
        </authorList>
    </citation>
    <scope>NUCLEOTIDE SEQUENCE [LARGE SCALE GENOMIC DNA]</scope>
    <source>
        <strain evidence="3 4">MZT7</strain>
    </source>
</reference>
<name>A0ABY3RXF1_9MICO</name>
<sequence length="468" mass="49491">MTNENPSVPSAPGDDANDDALPTPDAPSAAAPVAETARVTDDGEPAATSRTTDPADAVPVVEGVDATAEADVIVEAAPQEGILGFTLRELLIVGAWLVGFVLSFVPAFGFPFADGVSLWGPDLQWLLPMGVPTVATFLIVLRRFSPEGIRRVGSLGIDQFASVAFSVAAVSWAALLWQQIRLSFATAHPGAGSWAVWLELLLALALVVLTVFAPLVPRLRDDFEGRQETLAHRNANPVRPVIARPRPIPQPDSPPAPAAEEAAAPTDDSATGATDAPPQFSSRAHAAGAEPGTSSVDPAGDAYAPAYSRRSAVEDDAVDTRDRADARRHETGTGTDAVTDTDAAQPAEEHDEVMPDALTEVFAPLVETDTDLRLSGEEPGPVPEDDDVEDTRTRAVSTVDEPAASVAQPFWALAPERRPVHDERGSVIFEIGPDAWILVLEDRGGAYVVRHDDGRVGYLHDTTDMTRG</sequence>
<feature type="transmembrane region" description="Helical" evidence="2">
    <location>
        <begin position="194"/>
        <end position="216"/>
    </location>
</feature>
<feature type="transmembrane region" description="Helical" evidence="2">
    <location>
        <begin position="90"/>
        <end position="113"/>
    </location>
</feature>
<dbReference type="RefSeq" id="WP_231820585.1">
    <property type="nucleotide sequence ID" value="NZ_CP082781.1"/>
</dbReference>
<evidence type="ECO:0000313" key="4">
    <source>
        <dbReference type="Proteomes" id="UP001199642"/>
    </source>
</evidence>
<feature type="compositionally biased region" description="Low complexity" evidence="1">
    <location>
        <begin position="332"/>
        <end position="344"/>
    </location>
</feature>
<dbReference type="Proteomes" id="UP001199642">
    <property type="component" value="Chromosome"/>
</dbReference>
<gene>
    <name evidence="3" type="ORF">K8F61_02555</name>
</gene>
<feature type="compositionally biased region" description="Pro residues" evidence="1">
    <location>
        <begin position="246"/>
        <end position="257"/>
    </location>
</feature>
<feature type="region of interest" description="Disordered" evidence="1">
    <location>
        <begin position="1"/>
        <end position="59"/>
    </location>
</feature>
<feature type="transmembrane region" description="Helical" evidence="2">
    <location>
        <begin position="156"/>
        <end position="174"/>
    </location>
</feature>
<keyword evidence="2" id="KW-0812">Transmembrane</keyword>
<feature type="region of interest" description="Disordered" evidence="1">
    <location>
        <begin position="230"/>
        <end position="351"/>
    </location>
</feature>
<evidence type="ECO:0000256" key="2">
    <source>
        <dbReference type="SAM" id="Phobius"/>
    </source>
</evidence>
<keyword evidence="4" id="KW-1185">Reference proteome</keyword>
<dbReference type="EMBL" id="CP082781">
    <property type="protein sequence ID" value="UGS27112.1"/>
    <property type="molecule type" value="Genomic_DNA"/>
</dbReference>
<feature type="compositionally biased region" description="Low complexity" evidence="1">
    <location>
        <begin position="19"/>
        <end position="37"/>
    </location>
</feature>
<feature type="transmembrane region" description="Helical" evidence="2">
    <location>
        <begin position="125"/>
        <end position="144"/>
    </location>
</feature>
<feature type="compositionally biased region" description="Low complexity" evidence="1">
    <location>
        <begin position="258"/>
        <end position="271"/>
    </location>
</feature>
<organism evidence="3 4">
    <name type="scientific">Microbacterium resistens</name>
    <dbReference type="NCBI Taxonomy" id="156977"/>
    <lineage>
        <taxon>Bacteria</taxon>
        <taxon>Bacillati</taxon>
        <taxon>Actinomycetota</taxon>
        <taxon>Actinomycetes</taxon>
        <taxon>Micrococcales</taxon>
        <taxon>Microbacteriaceae</taxon>
        <taxon>Microbacterium</taxon>
    </lineage>
</organism>
<feature type="compositionally biased region" description="Basic and acidic residues" evidence="1">
    <location>
        <begin position="318"/>
        <end position="331"/>
    </location>
</feature>
<accession>A0ABY3RXF1</accession>
<keyword evidence="2" id="KW-1133">Transmembrane helix</keyword>